<sequence length="292" mass="32460">MESLAVRKAAASFKSVSGIPNKIKLAYTMLTLPAWRSFNLTVNFFSTKYQKYTAGCPSLPGHMKVKVCPMDELPRSQEHNHFLGEGEDSNCDGDENFDCIRLVLDKSVSEDLTDFDHMSAHYRNCTSSSIQSERLCRMQAIEENSDPSCLSYSPPNRRSSVSATAYSDEEETIIDKNKFQPTAEICAEVGWQNRKQKTTRGEAVSKQTNPYCLMEETLVAFGGSTSCQLPTTPVSDKGQAVSNGLPISHDVEVIDILTPLSCRINSYTKKRRVASVCPQIIDLTKSPDVYID</sequence>
<gene>
    <name evidence="1" type="ORF">RJ641_008899</name>
</gene>
<dbReference type="GO" id="GO:0008821">
    <property type="term" value="F:crossover junction DNA endonuclease activity"/>
    <property type="evidence" value="ECO:0007669"/>
    <property type="project" value="TreeGrafter"/>
</dbReference>
<name>A0AAN8Z9D9_9MAGN</name>
<comment type="caution">
    <text evidence="1">The sequence shown here is derived from an EMBL/GenBank/DDBJ whole genome shotgun (WGS) entry which is preliminary data.</text>
</comment>
<proteinExistence type="predicted"/>
<dbReference type="AlphaFoldDB" id="A0AAN8Z9D9"/>
<keyword evidence="2" id="KW-1185">Reference proteome</keyword>
<dbReference type="EMBL" id="JBAMMX010000015">
    <property type="protein sequence ID" value="KAK6927180.1"/>
    <property type="molecule type" value="Genomic_DNA"/>
</dbReference>
<dbReference type="InterPro" id="IPR050381">
    <property type="entry name" value="SLX1_endonuclease"/>
</dbReference>
<dbReference type="GO" id="GO:0017108">
    <property type="term" value="F:5'-flap endonuclease activity"/>
    <property type="evidence" value="ECO:0007669"/>
    <property type="project" value="TreeGrafter"/>
</dbReference>
<dbReference type="PANTHER" id="PTHR20208:SF10">
    <property type="entry name" value="STRUCTURE-SPECIFIC ENDONUCLEASE SUBUNIT SLX1"/>
    <property type="match status" value="1"/>
</dbReference>
<protein>
    <submittedName>
        <fullName evidence="1">Uncharacterized protein</fullName>
    </submittedName>
</protein>
<reference evidence="1 2" key="1">
    <citation type="submission" date="2023-12" db="EMBL/GenBank/DDBJ databases">
        <title>A high-quality genome assembly for Dillenia turbinata (Dilleniales).</title>
        <authorList>
            <person name="Chanderbali A."/>
        </authorList>
    </citation>
    <scope>NUCLEOTIDE SEQUENCE [LARGE SCALE GENOMIC DNA]</scope>
    <source>
        <strain evidence="1">LSX21</strain>
        <tissue evidence="1">Leaf</tissue>
    </source>
</reference>
<dbReference type="GO" id="GO:0033557">
    <property type="term" value="C:Slx1-Slx4 complex"/>
    <property type="evidence" value="ECO:0007669"/>
    <property type="project" value="TreeGrafter"/>
</dbReference>
<evidence type="ECO:0000313" key="1">
    <source>
        <dbReference type="EMBL" id="KAK6927180.1"/>
    </source>
</evidence>
<dbReference type="Proteomes" id="UP001370490">
    <property type="component" value="Unassembled WGS sequence"/>
</dbReference>
<evidence type="ECO:0000313" key="2">
    <source>
        <dbReference type="Proteomes" id="UP001370490"/>
    </source>
</evidence>
<dbReference type="PANTHER" id="PTHR20208">
    <property type="entry name" value="STRUCTURE-SPECIFIC ENDONUCLEASE SUBUNIT SLX1"/>
    <property type="match status" value="1"/>
</dbReference>
<dbReference type="GO" id="GO:0000724">
    <property type="term" value="P:double-strand break repair via homologous recombination"/>
    <property type="evidence" value="ECO:0007669"/>
    <property type="project" value="TreeGrafter"/>
</dbReference>
<organism evidence="1 2">
    <name type="scientific">Dillenia turbinata</name>
    <dbReference type="NCBI Taxonomy" id="194707"/>
    <lineage>
        <taxon>Eukaryota</taxon>
        <taxon>Viridiplantae</taxon>
        <taxon>Streptophyta</taxon>
        <taxon>Embryophyta</taxon>
        <taxon>Tracheophyta</taxon>
        <taxon>Spermatophyta</taxon>
        <taxon>Magnoliopsida</taxon>
        <taxon>eudicotyledons</taxon>
        <taxon>Gunneridae</taxon>
        <taxon>Pentapetalae</taxon>
        <taxon>Dilleniales</taxon>
        <taxon>Dilleniaceae</taxon>
        <taxon>Dillenia</taxon>
    </lineage>
</organism>
<accession>A0AAN8Z9D9</accession>